<dbReference type="Proteomes" id="UP000193834">
    <property type="component" value="Unassembled WGS sequence"/>
</dbReference>
<dbReference type="OrthoDB" id="47652at2"/>
<proteinExistence type="inferred from homology"/>
<keyword evidence="3" id="KW-1185">Reference proteome</keyword>
<reference evidence="2 3" key="1">
    <citation type="submission" date="2017-04" db="EMBL/GenBank/DDBJ databases">
        <authorList>
            <person name="Afonso C.L."/>
            <person name="Miller P.J."/>
            <person name="Scott M.A."/>
            <person name="Spackman E."/>
            <person name="Goraichik I."/>
            <person name="Dimitrov K.M."/>
            <person name="Suarez D.L."/>
            <person name="Swayne D.E."/>
        </authorList>
    </citation>
    <scope>NUCLEOTIDE SEQUENCE [LARGE SCALE GENOMIC DNA]</scope>
    <source>
        <strain evidence="2 3">11</strain>
    </source>
</reference>
<dbReference type="InterPro" id="IPR003425">
    <property type="entry name" value="CCB3/YggT"/>
</dbReference>
<dbReference type="RefSeq" id="WP_085492685.1">
    <property type="nucleotide sequence ID" value="NZ_FXAZ01000001.1"/>
</dbReference>
<dbReference type="STRING" id="1852522.SAMN06295960_0410"/>
<protein>
    <submittedName>
        <fullName evidence="2">YggT family protein</fullName>
    </submittedName>
</protein>
<dbReference type="EMBL" id="FXAZ01000001">
    <property type="protein sequence ID" value="SMG13579.1"/>
    <property type="molecule type" value="Genomic_DNA"/>
</dbReference>
<comment type="similarity">
    <text evidence="1">Belongs to the YggT family.</text>
</comment>
<dbReference type="AlphaFoldDB" id="A0A1X7IFM4"/>
<dbReference type="PANTHER" id="PTHR33219:SF14">
    <property type="entry name" value="PROTEIN COFACTOR ASSEMBLY OF COMPLEX C SUBUNIT B CCB3, CHLOROPLASTIC-RELATED"/>
    <property type="match status" value="1"/>
</dbReference>
<dbReference type="PANTHER" id="PTHR33219">
    <property type="entry name" value="YLMG HOMOLOG PROTEIN 2, CHLOROPLASTIC"/>
    <property type="match status" value="1"/>
</dbReference>
<evidence type="ECO:0000313" key="3">
    <source>
        <dbReference type="Proteomes" id="UP000193834"/>
    </source>
</evidence>
<accession>A0A1X7IFM4</accession>
<dbReference type="Pfam" id="PF02325">
    <property type="entry name" value="CCB3_YggT"/>
    <property type="match status" value="1"/>
</dbReference>
<name>A0A1X7IFM4_9BACL</name>
<dbReference type="GO" id="GO:0016020">
    <property type="term" value="C:membrane"/>
    <property type="evidence" value="ECO:0007669"/>
    <property type="project" value="InterPro"/>
</dbReference>
<sequence>MLQSQIVTYLNYLFQIYWWMIIIYVLMSWIPNVRASFIGEFLGKLVEPYLSIFRRFIPPIGGMLDISPIVALFVLNFVQLGLITVVQTIIG</sequence>
<gene>
    <name evidence="2" type="ORF">SAMN06295960_0410</name>
</gene>
<organism evidence="2 3">
    <name type="scientific">Paenibacillus aquistagni</name>
    <dbReference type="NCBI Taxonomy" id="1852522"/>
    <lineage>
        <taxon>Bacteria</taxon>
        <taxon>Bacillati</taxon>
        <taxon>Bacillota</taxon>
        <taxon>Bacilli</taxon>
        <taxon>Bacillales</taxon>
        <taxon>Paenibacillaceae</taxon>
        <taxon>Paenibacillus</taxon>
    </lineage>
</organism>
<evidence type="ECO:0000313" key="2">
    <source>
        <dbReference type="EMBL" id="SMG13579.1"/>
    </source>
</evidence>
<evidence type="ECO:0000256" key="1">
    <source>
        <dbReference type="ARBA" id="ARBA00010894"/>
    </source>
</evidence>